<protein>
    <submittedName>
        <fullName evidence="5">Uncharacterized protein</fullName>
    </submittedName>
</protein>
<dbReference type="PANTHER" id="PTHR10253">
    <property type="entry name" value="POLYCOMB PROTEIN"/>
    <property type="match status" value="1"/>
</dbReference>
<dbReference type="eggNOG" id="KOG1034">
    <property type="taxonomic scope" value="Eukaryota"/>
</dbReference>
<evidence type="ECO:0000256" key="3">
    <source>
        <dbReference type="ARBA" id="ARBA00023015"/>
    </source>
</evidence>
<dbReference type="AlphaFoldDB" id="A0A1X7TDJ3"/>
<keyword evidence="2" id="KW-0677">Repeat</keyword>
<organism evidence="5">
    <name type="scientific">Amphimedon queenslandica</name>
    <name type="common">Sponge</name>
    <dbReference type="NCBI Taxonomy" id="400682"/>
    <lineage>
        <taxon>Eukaryota</taxon>
        <taxon>Metazoa</taxon>
        <taxon>Porifera</taxon>
        <taxon>Demospongiae</taxon>
        <taxon>Heteroscleromorpha</taxon>
        <taxon>Haplosclerida</taxon>
        <taxon>Niphatidae</taxon>
        <taxon>Amphimedon</taxon>
    </lineage>
</organism>
<evidence type="ECO:0000256" key="2">
    <source>
        <dbReference type="ARBA" id="ARBA00022737"/>
    </source>
</evidence>
<reference evidence="5" key="1">
    <citation type="submission" date="2017-05" db="UniProtKB">
        <authorList>
            <consortium name="EnsemblMetazoa"/>
        </authorList>
    </citation>
    <scope>IDENTIFICATION</scope>
</reference>
<dbReference type="InterPro" id="IPR015943">
    <property type="entry name" value="WD40/YVTN_repeat-like_dom_sf"/>
</dbReference>
<dbReference type="OrthoDB" id="7318948at2759"/>
<dbReference type="Gene3D" id="2.130.10.10">
    <property type="entry name" value="YVTN repeat-like/Quinoprotein amine dehydrogenase"/>
    <property type="match status" value="2"/>
</dbReference>
<dbReference type="FunCoup" id="A0A1X7TDJ3">
    <property type="interactions" value="593"/>
</dbReference>
<evidence type="ECO:0000256" key="4">
    <source>
        <dbReference type="ARBA" id="ARBA00023163"/>
    </source>
</evidence>
<keyword evidence="1" id="KW-0853">WD repeat</keyword>
<dbReference type="InterPro" id="IPR051243">
    <property type="entry name" value="PcG_WD-repeat"/>
</dbReference>
<dbReference type="EnsemblMetazoa" id="Aqu2.1.12537_001">
    <property type="protein sequence ID" value="Aqu2.1.12537_001"/>
    <property type="gene ID" value="Aqu2.1.12537"/>
</dbReference>
<evidence type="ECO:0000313" key="5">
    <source>
        <dbReference type="EnsemblMetazoa" id="Aqu2.1.12537_001"/>
    </source>
</evidence>
<keyword evidence="4" id="KW-0804">Transcription</keyword>
<dbReference type="SUPFAM" id="SSF50978">
    <property type="entry name" value="WD40 repeat-like"/>
    <property type="match status" value="1"/>
</dbReference>
<name>A0A1X7TDJ3_AMPQE</name>
<dbReference type="STRING" id="400682.A0A1X7TDJ3"/>
<dbReference type="InterPro" id="IPR036322">
    <property type="entry name" value="WD40_repeat_dom_sf"/>
</dbReference>
<proteinExistence type="predicted"/>
<dbReference type="InParanoid" id="A0A1X7TDJ3"/>
<accession>A0A1X7TDJ3</accession>
<evidence type="ECO:0000256" key="1">
    <source>
        <dbReference type="ARBA" id="ARBA00022574"/>
    </source>
</evidence>
<keyword evidence="3" id="KW-0805">Transcription regulation</keyword>
<sequence>MTACLKPDQIRMNSFTHFGITQCVWRSLGNSFYTNTISNVIPESLDICPQLQLKQISQSSVRFNFFAFSIKLSLASTIKFNIEDTETITTFIIHEGHSQPLFGVQFNPFLPEKRIFATVGTNRVTVYQCVPDNQIVPIQCYTDADRRGLLAVGGVKGIIRILRSFPILEVHFLKYSTREIYRNYIDCVRWFGRLAFSKSCENSLILWRPPRPDDKPQQKSFQVLQKFEVLNCEIWYIRFAMDRKMKCFTLQIKRICILKTYGFYLNVSCNDSTKSRDSNCCSNWFNKI</sequence>